<protein>
    <submittedName>
        <fullName evidence="2">Cupin domain-containing protein</fullName>
    </submittedName>
</protein>
<dbReference type="RefSeq" id="WP_136425641.1">
    <property type="nucleotide sequence ID" value="NZ_SSSM01000001.1"/>
</dbReference>
<accession>A0A4S4FQL6</accession>
<comment type="caution">
    <text evidence="2">The sequence shown here is derived from an EMBL/GenBank/DDBJ whole genome shotgun (WGS) entry which is preliminary data.</text>
</comment>
<dbReference type="Pfam" id="PF07883">
    <property type="entry name" value="Cupin_2"/>
    <property type="match status" value="1"/>
</dbReference>
<dbReference type="Gene3D" id="2.60.120.10">
    <property type="entry name" value="Jelly Rolls"/>
    <property type="match status" value="1"/>
</dbReference>
<sequence>MAAGAINFRVLATPSRGTSELSAWRAELSPGGSSGIHSLNHEQIVIVDEGEITLLVSGETDIGTHGDILVIPAGHLVELINMTDAVASATIVSPAGFLATVAGKSFAPPWSL</sequence>
<keyword evidence="3" id="KW-1185">Reference proteome</keyword>
<evidence type="ECO:0000313" key="3">
    <source>
        <dbReference type="Proteomes" id="UP000309133"/>
    </source>
</evidence>
<organism evidence="2 3">
    <name type="scientific">Naasia lichenicola</name>
    <dbReference type="NCBI Taxonomy" id="2565933"/>
    <lineage>
        <taxon>Bacteria</taxon>
        <taxon>Bacillati</taxon>
        <taxon>Actinomycetota</taxon>
        <taxon>Actinomycetes</taxon>
        <taxon>Micrococcales</taxon>
        <taxon>Microbacteriaceae</taxon>
        <taxon>Naasia</taxon>
    </lineage>
</organism>
<dbReference type="InterPro" id="IPR013096">
    <property type="entry name" value="Cupin_2"/>
</dbReference>
<gene>
    <name evidence="2" type="ORF">E6C64_00315</name>
</gene>
<dbReference type="Proteomes" id="UP000309133">
    <property type="component" value="Unassembled WGS sequence"/>
</dbReference>
<dbReference type="EMBL" id="SSSM01000001">
    <property type="protein sequence ID" value="THG32860.1"/>
    <property type="molecule type" value="Genomic_DNA"/>
</dbReference>
<feature type="domain" description="Cupin type-2" evidence="1">
    <location>
        <begin position="25"/>
        <end position="90"/>
    </location>
</feature>
<proteinExistence type="predicted"/>
<dbReference type="OrthoDB" id="5145129at2"/>
<dbReference type="InterPro" id="IPR014710">
    <property type="entry name" value="RmlC-like_jellyroll"/>
</dbReference>
<reference evidence="2 3" key="1">
    <citation type="submission" date="2019-04" db="EMBL/GenBank/DDBJ databases">
        <authorList>
            <person name="Jiang L."/>
        </authorList>
    </citation>
    <scope>NUCLEOTIDE SEQUENCE [LARGE SCALE GENOMIC DNA]</scope>
    <source>
        <strain evidence="2 3">YIM 131853</strain>
    </source>
</reference>
<evidence type="ECO:0000313" key="2">
    <source>
        <dbReference type="EMBL" id="THG32860.1"/>
    </source>
</evidence>
<dbReference type="InterPro" id="IPR011051">
    <property type="entry name" value="RmlC_Cupin_sf"/>
</dbReference>
<name>A0A4S4FQL6_9MICO</name>
<evidence type="ECO:0000259" key="1">
    <source>
        <dbReference type="Pfam" id="PF07883"/>
    </source>
</evidence>
<dbReference type="SUPFAM" id="SSF51182">
    <property type="entry name" value="RmlC-like cupins"/>
    <property type="match status" value="1"/>
</dbReference>
<dbReference type="AlphaFoldDB" id="A0A4S4FQL6"/>